<proteinExistence type="predicted"/>
<dbReference type="OMA" id="IHFNYYV"/>
<dbReference type="Pfam" id="PF16020">
    <property type="entry name" value="Deltameth_res"/>
    <property type="match status" value="1"/>
</dbReference>
<dbReference type="PANTHER" id="PTHR22133">
    <property type="entry name" value="AT01821P-RELATED"/>
    <property type="match status" value="1"/>
</dbReference>
<dbReference type="InterPro" id="IPR031973">
    <property type="entry name" value="Deltameth_res_prag01"/>
</dbReference>
<evidence type="ECO:0000259" key="2">
    <source>
        <dbReference type="Pfam" id="PF16020"/>
    </source>
</evidence>
<name>A0A0M4EFZ9_DROBS</name>
<evidence type="ECO:0000313" key="3">
    <source>
        <dbReference type="EMBL" id="ALC44971.1"/>
    </source>
</evidence>
<feature type="transmembrane region" description="Helical" evidence="1">
    <location>
        <begin position="56"/>
        <end position="74"/>
    </location>
</feature>
<evidence type="ECO:0000313" key="4">
    <source>
        <dbReference type="Proteomes" id="UP000494163"/>
    </source>
</evidence>
<sequence length="91" mass="9823">MLVKHIVKQGLLLKNAGAMSRAAYHAGGHHKHSTMNDMPRPAGDWNEQHSRNNTKYNATLIAGVLILAGTIGFVKTSGVVHFNYSAPSSLD</sequence>
<dbReference type="STRING" id="30019.A0A0M4EFZ9"/>
<keyword evidence="1" id="KW-1133">Transmembrane helix</keyword>
<dbReference type="EMBL" id="CP012525">
    <property type="protein sequence ID" value="ALC44971.1"/>
    <property type="molecule type" value="Genomic_DNA"/>
</dbReference>
<accession>A0A0M4EFZ9</accession>
<dbReference type="AlphaFoldDB" id="A0A0M4EFZ9"/>
<organism evidence="3 4">
    <name type="scientific">Drosophila busckii</name>
    <name type="common">Fruit fly</name>
    <dbReference type="NCBI Taxonomy" id="30019"/>
    <lineage>
        <taxon>Eukaryota</taxon>
        <taxon>Metazoa</taxon>
        <taxon>Ecdysozoa</taxon>
        <taxon>Arthropoda</taxon>
        <taxon>Hexapoda</taxon>
        <taxon>Insecta</taxon>
        <taxon>Pterygota</taxon>
        <taxon>Neoptera</taxon>
        <taxon>Endopterygota</taxon>
        <taxon>Diptera</taxon>
        <taxon>Brachycera</taxon>
        <taxon>Muscomorpha</taxon>
        <taxon>Ephydroidea</taxon>
        <taxon>Drosophilidae</taxon>
        <taxon>Drosophila</taxon>
    </lineage>
</organism>
<protein>
    <submittedName>
        <fullName evidence="3">CG7630</fullName>
    </submittedName>
</protein>
<dbReference type="OrthoDB" id="9981889at2759"/>
<feature type="domain" description="Deltamethrin resistance protein prag01" evidence="2">
    <location>
        <begin position="36"/>
        <end position="87"/>
    </location>
</feature>
<dbReference type="PANTHER" id="PTHR22133:SF2">
    <property type="entry name" value="AT01821P-RELATED"/>
    <property type="match status" value="1"/>
</dbReference>
<dbReference type="InterPro" id="IPR036423">
    <property type="entry name" value="SOD-like_Cu/Zn_dom_sf"/>
</dbReference>
<keyword evidence="4" id="KW-1185">Reference proteome</keyword>
<evidence type="ECO:0000256" key="1">
    <source>
        <dbReference type="SAM" id="Phobius"/>
    </source>
</evidence>
<gene>
    <name evidence="3" type="ORF">Dbus_chr3Lg2137</name>
</gene>
<keyword evidence="1" id="KW-0472">Membrane</keyword>
<reference evidence="3 4" key="1">
    <citation type="submission" date="2015-08" db="EMBL/GenBank/DDBJ databases">
        <title>Ancestral chromatin configuration constrains chromatin evolution on differentiating sex chromosomes in Drosophila.</title>
        <authorList>
            <person name="Zhou Q."/>
            <person name="Bachtrog D."/>
        </authorList>
    </citation>
    <scope>NUCLEOTIDE SEQUENCE [LARGE SCALE GENOMIC DNA]</scope>
    <source>
        <tissue evidence="3">Whole larvae</tissue>
    </source>
</reference>
<keyword evidence="1" id="KW-0812">Transmembrane</keyword>
<dbReference type="Proteomes" id="UP000494163">
    <property type="component" value="Chromosome 3L"/>
</dbReference>
<dbReference type="GO" id="GO:0006801">
    <property type="term" value="P:superoxide metabolic process"/>
    <property type="evidence" value="ECO:0007669"/>
    <property type="project" value="InterPro"/>
</dbReference>
<dbReference type="GO" id="GO:0046872">
    <property type="term" value="F:metal ion binding"/>
    <property type="evidence" value="ECO:0007669"/>
    <property type="project" value="InterPro"/>
</dbReference>
<dbReference type="SUPFAM" id="SSF49329">
    <property type="entry name" value="Cu,Zn superoxide dismutase-like"/>
    <property type="match status" value="1"/>
</dbReference>